<name>A0A443JK20_9MICO</name>
<gene>
    <name evidence="5" type="ORF">D8Y23_05160</name>
</gene>
<comment type="caution">
    <text evidence="5">The sequence shown here is derived from an EMBL/GenBank/DDBJ whole genome shotgun (WGS) entry which is preliminary data.</text>
</comment>
<evidence type="ECO:0000259" key="4">
    <source>
        <dbReference type="Pfam" id="PF19040"/>
    </source>
</evidence>
<feature type="transmembrane region" description="Helical" evidence="2">
    <location>
        <begin position="231"/>
        <end position="253"/>
    </location>
</feature>
<dbReference type="InterPro" id="IPR050879">
    <property type="entry name" value="Acyltransferase_3"/>
</dbReference>
<feature type="transmembrane region" description="Helical" evidence="2">
    <location>
        <begin position="259"/>
        <end position="281"/>
    </location>
</feature>
<feature type="transmembrane region" description="Helical" evidence="2">
    <location>
        <begin position="203"/>
        <end position="224"/>
    </location>
</feature>
<dbReference type="InterPro" id="IPR002656">
    <property type="entry name" value="Acyl_transf_3_dom"/>
</dbReference>
<feature type="domain" description="SGNH" evidence="4">
    <location>
        <begin position="566"/>
        <end position="794"/>
    </location>
</feature>
<evidence type="ECO:0000313" key="5">
    <source>
        <dbReference type="EMBL" id="RWR20935.1"/>
    </source>
</evidence>
<organism evidence="5 6">
    <name type="scientific">Microbacterium enclense</name>
    <dbReference type="NCBI Taxonomy" id="993073"/>
    <lineage>
        <taxon>Bacteria</taxon>
        <taxon>Bacillati</taxon>
        <taxon>Actinomycetota</taxon>
        <taxon>Actinomycetes</taxon>
        <taxon>Micrococcales</taxon>
        <taxon>Microbacteriaceae</taxon>
        <taxon>Microbacterium</taxon>
    </lineage>
</organism>
<protein>
    <submittedName>
        <fullName evidence="5">Acyltransferase</fullName>
    </submittedName>
</protein>
<feature type="compositionally biased region" description="Pro residues" evidence="1">
    <location>
        <begin position="424"/>
        <end position="445"/>
    </location>
</feature>
<dbReference type="GO" id="GO:0009103">
    <property type="term" value="P:lipopolysaccharide biosynthetic process"/>
    <property type="evidence" value="ECO:0007669"/>
    <property type="project" value="TreeGrafter"/>
</dbReference>
<feature type="transmembrane region" description="Helical" evidence="2">
    <location>
        <begin position="288"/>
        <end position="307"/>
    </location>
</feature>
<reference evidence="5 6" key="1">
    <citation type="journal article" date="2018" name="Front. Microbiol.">
        <title>Novel Insights Into Bacterial Dimethylsulfoniopropionate Catabolism in the East China Sea.</title>
        <authorList>
            <person name="Liu J."/>
            <person name="Liu J."/>
            <person name="Zhang S.H."/>
            <person name="Liang J."/>
            <person name="Lin H."/>
            <person name="Song D."/>
            <person name="Yang G.P."/>
            <person name="Todd J.D."/>
            <person name="Zhang X.H."/>
        </authorList>
    </citation>
    <scope>NUCLEOTIDE SEQUENCE [LARGE SCALE GENOMIC DNA]</scope>
    <source>
        <strain evidence="5 6">ZYFD042</strain>
    </source>
</reference>
<dbReference type="OrthoDB" id="3404679at2"/>
<keyword evidence="2" id="KW-0472">Membrane</keyword>
<feature type="transmembrane region" description="Helical" evidence="2">
    <location>
        <begin position="77"/>
        <end position="96"/>
    </location>
</feature>
<feature type="compositionally biased region" description="Low complexity" evidence="1">
    <location>
        <begin position="369"/>
        <end position="385"/>
    </location>
</feature>
<feature type="transmembrane region" description="Helical" evidence="2">
    <location>
        <begin position="36"/>
        <end position="56"/>
    </location>
</feature>
<feature type="region of interest" description="Disordered" evidence="1">
    <location>
        <begin position="424"/>
        <end position="464"/>
    </location>
</feature>
<evidence type="ECO:0000256" key="1">
    <source>
        <dbReference type="SAM" id="MobiDB-lite"/>
    </source>
</evidence>
<keyword evidence="2" id="KW-1133">Transmembrane helix</keyword>
<dbReference type="Proteomes" id="UP000285970">
    <property type="component" value="Unassembled WGS sequence"/>
</dbReference>
<dbReference type="Pfam" id="PF01757">
    <property type="entry name" value="Acyl_transf_3"/>
    <property type="match status" value="1"/>
</dbReference>
<dbReference type="PANTHER" id="PTHR23028:SF53">
    <property type="entry name" value="ACYL_TRANSF_3 DOMAIN-CONTAINING PROTEIN"/>
    <property type="match status" value="1"/>
</dbReference>
<accession>A0A443JK20</accession>
<proteinExistence type="predicted"/>
<keyword evidence="5" id="KW-0808">Transferase</keyword>
<dbReference type="PANTHER" id="PTHR23028">
    <property type="entry name" value="ACETYLTRANSFERASE"/>
    <property type="match status" value="1"/>
</dbReference>
<dbReference type="GO" id="GO:0016020">
    <property type="term" value="C:membrane"/>
    <property type="evidence" value="ECO:0007669"/>
    <property type="project" value="TreeGrafter"/>
</dbReference>
<dbReference type="Pfam" id="PF19040">
    <property type="entry name" value="SGNH"/>
    <property type="match status" value="1"/>
</dbReference>
<feature type="transmembrane region" description="Helical" evidence="2">
    <location>
        <begin position="177"/>
        <end position="197"/>
    </location>
</feature>
<feature type="transmembrane region" description="Helical" evidence="2">
    <location>
        <begin position="482"/>
        <end position="504"/>
    </location>
</feature>
<evidence type="ECO:0000259" key="3">
    <source>
        <dbReference type="Pfam" id="PF01757"/>
    </source>
</evidence>
<dbReference type="InterPro" id="IPR043968">
    <property type="entry name" value="SGNH"/>
</dbReference>
<feature type="domain" description="Acyltransferase 3" evidence="3">
    <location>
        <begin position="11"/>
        <end position="342"/>
    </location>
</feature>
<dbReference type="AlphaFoldDB" id="A0A443JK20"/>
<keyword evidence="5" id="KW-0012">Acyltransferase</keyword>
<sequence length="803" mass="83380">MPRVPTPVRLDLQGLRALAVLGVVASHTTGWPTGGFAGVDVFFVISGFLVTGILLRDLSTTGTVDLREFFARRVRRLLPAALLVLSAVVAVGFTVFHRARAEQTLIDALSALGMASNWRFGLQGRDYFSSTEVSPLQHFWSLSIEEQFSLVWPLLLLAAVALLPVPMRRGAAGRATAGLLAVALVAGSAVAAVHLTADDPTGAYFSTLARVGELAVGAVLAAAAPILGRMPVLLGGLCGWAGLAGVVASFALIEPTSPFPAPWAALPVASAALVIAGGVAGDPRHRHLFPLTNPLSVAVGTLSYSLYLWHLPVIVFAEVLLPSGPAWTPIVLLVTAVLTIATYLGVEQPLHRSPWLSRRPTPPQPDADPLPTAAEAGASPPVAAVAPPPRLAATGSRPAGWVPGQRYYPGARPRNAEALVTAPDPLPTVALPPEPPAGSTPPAPKRAPDAHLDAPPARPDATNARPGAWIAWRERFAARMGLAAAVLTIGAGATVLAVFVAYGAPVLHLPGTTSVAAPDPAEVADALPTLQAQLAAAVSADSWPELHPGLDEAIRASSSDNRAHDCFTPETAPDPVRCTFGDPAASRHVYLVGDSSAMSYAPTLAALAEQSGGAWRATTVGMYGCRFTDVSIESRDPAVAAACDSRKEQVRAMIAAEPADLVIVSNAFTLGRSVAGESLDAARLAAATFAEVGGWAPAGRTVFLSPPPHGADLDRCYSPVTGPSACLAAVDNVWTQMETATEAEAAATGNTAISALPFTCWESVCPAFAGDTPVRYDETHLTPAFAERLAPILQQELQSRGLY</sequence>
<keyword evidence="2" id="KW-0812">Transmembrane</keyword>
<dbReference type="EMBL" id="RBZY01000013">
    <property type="protein sequence ID" value="RWR20935.1"/>
    <property type="molecule type" value="Genomic_DNA"/>
</dbReference>
<feature type="transmembrane region" description="Helical" evidence="2">
    <location>
        <begin position="148"/>
        <end position="165"/>
    </location>
</feature>
<feature type="transmembrane region" description="Helical" evidence="2">
    <location>
        <begin position="327"/>
        <end position="346"/>
    </location>
</feature>
<evidence type="ECO:0000313" key="6">
    <source>
        <dbReference type="Proteomes" id="UP000285970"/>
    </source>
</evidence>
<dbReference type="RefSeq" id="WP_128217097.1">
    <property type="nucleotide sequence ID" value="NZ_RBZY01000013.1"/>
</dbReference>
<evidence type="ECO:0000256" key="2">
    <source>
        <dbReference type="SAM" id="Phobius"/>
    </source>
</evidence>
<dbReference type="GO" id="GO:0016747">
    <property type="term" value="F:acyltransferase activity, transferring groups other than amino-acyl groups"/>
    <property type="evidence" value="ECO:0007669"/>
    <property type="project" value="InterPro"/>
</dbReference>
<feature type="region of interest" description="Disordered" evidence="1">
    <location>
        <begin position="353"/>
        <end position="398"/>
    </location>
</feature>